<evidence type="ECO:0000256" key="1">
    <source>
        <dbReference type="ARBA" id="ARBA00004141"/>
    </source>
</evidence>
<evidence type="ECO:0000256" key="7">
    <source>
        <dbReference type="SAM" id="Phobius"/>
    </source>
</evidence>
<feature type="transmembrane region" description="Helical" evidence="7">
    <location>
        <begin position="185"/>
        <end position="205"/>
    </location>
</feature>
<feature type="transmembrane region" description="Helical" evidence="7">
    <location>
        <begin position="285"/>
        <end position="307"/>
    </location>
</feature>
<evidence type="ECO:0000313" key="9">
    <source>
        <dbReference type="EMBL" id="KAG5684229.1"/>
    </source>
</evidence>
<dbReference type="InterPro" id="IPR004710">
    <property type="entry name" value="Bilac:Na_transpt"/>
</dbReference>
<feature type="transmembrane region" description="Helical" evidence="7">
    <location>
        <begin position="152"/>
        <end position="173"/>
    </location>
</feature>
<feature type="transmembrane region" description="Helical" evidence="7">
    <location>
        <begin position="345"/>
        <end position="365"/>
    </location>
</feature>
<dbReference type="Proteomes" id="UP001107558">
    <property type="component" value="Chromosome 1"/>
</dbReference>
<evidence type="ECO:0000256" key="8">
    <source>
        <dbReference type="SAM" id="SignalP"/>
    </source>
</evidence>
<organism evidence="9 10">
    <name type="scientific">Polypedilum vanderplanki</name>
    <name type="common">Sleeping chironomid midge</name>
    <dbReference type="NCBI Taxonomy" id="319348"/>
    <lineage>
        <taxon>Eukaryota</taxon>
        <taxon>Metazoa</taxon>
        <taxon>Ecdysozoa</taxon>
        <taxon>Arthropoda</taxon>
        <taxon>Hexapoda</taxon>
        <taxon>Insecta</taxon>
        <taxon>Pterygota</taxon>
        <taxon>Neoptera</taxon>
        <taxon>Endopterygota</taxon>
        <taxon>Diptera</taxon>
        <taxon>Nematocera</taxon>
        <taxon>Chironomoidea</taxon>
        <taxon>Chironomidae</taxon>
        <taxon>Chironominae</taxon>
        <taxon>Polypedilum</taxon>
        <taxon>Polypedilum</taxon>
    </lineage>
</organism>
<name>A0A9J6CQE8_POLVA</name>
<feature type="chain" id="PRO_5039907035" evidence="8">
    <location>
        <begin position="27"/>
        <end position="491"/>
    </location>
</feature>
<evidence type="ECO:0000256" key="3">
    <source>
        <dbReference type="ARBA" id="ARBA00022692"/>
    </source>
</evidence>
<protein>
    <submittedName>
        <fullName evidence="9">Uncharacterized protein</fullName>
    </submittedName>
</protein>
<dbReference type="EMBL" id="JADBJN010000001">
    <property type="protein sequence ID" value="KAG5684229.1"/>
    <property type="molecule type" value="Genomic_DNA"/>
</dbReference>
<feature type="transmembrane region" description="Helical" evidence="7">
    <location>
        <begin position="319"/>
        <end position="339"/>
    </location>
</feature>
<evidence type="ECO:0000256" key="6">
    <source>
        <dbReference type="ARBA" id="ARBA00023136"/>
    </source>
</evidence>
<comment type="caution">
    <text evidence="9">The sequence shown here is derived from an EMBL/GenBank/DDBJ whole genome shotgun (WGS) entry which is preliminary data.</text>
</comment>
<keyword evidence="10" id="KW-1185">Reference proteome</keyword>
<dbReference type="Pfam" id="PF01758">
    <property type="entry name" value="SBF"/>
    <property type="match status" value="1"/>
</dbReference>
<evidence type="ECO:0000256" key="2">
    <source>
        <dbReference type="ARBA" id="ARBA00006528"/>
    </source>
</evidence>
<keyword evidence="3 7" id="KW-0812">Transmembrane</keyword>
<comment type="similarity">
    <text evidence="2">Belongs to the bile acid:sodium symporter (BASS) (TC 2.A.28) family.</text>
</comment>
<reference evidence="9" key="1">
    <citation type="submission" date="2021-03" db="EMBL/GenBank/DDBJ databases">
        <title>Chromosome level genome of the anhydrobiotic midge Polypedilum vanderplanki.</title>
        <authorList>
            <person name="Yoshida Y."/>
            <person name="Kikawada T."/>
            <person name="Gusev O."/>
        </authorList>
    </citation>
    <scope>NUCLEOTIDE SEQUENCE</scope>
    <source>
        <strain evidence="9">NIAS01</strain>
        <tissue evidence="9">Whole body or cell culture</tissue>
    </source>
</reference>
<feature type="transmembrane region" description="Helical" evidence="7">
    <location>
        <begin position="245"/>
        <end position="265"/>
    </location>
</feature>
<dbReference type="PANTHER" id="PTHR10361">
    <property type="entry name" value="SODIUM-BILE ACID COTRANSPORTER"/>
    <property type="match status" value="1"/>
</dbReference>
<feature type="transmembrane region" description="Helical" evidence="7">
    <location>
        <begin position="377"/>
        <end position="397"/>
    </location>
</feature>
<evidence type="ECO:0000256" key="4">
    <source>
        <dbReference type="ARBA" id="ARBA00022847"/>
    </source>
</evidence>
<feature type="transmembrane region" description="Helical" evidence="7">
    <location>
        <begin position="409"/>
        <end position="428"/>
    </location>
</feature>
<comment type="subcellular location">
    <subcellularLocation>
        <location evidence="1">Membrane</location>
        <topology evidence="1">Multi-pass membrane protein</topology>
    </subcellularLocation>
</comment>
<dbReference type="OrthoDB" id="203097at2759"/>
<keyword evidence="4" id="KW-0769">Symport</keyword>
<evidence type="ECO:0000313" key="10">
    <source>
        <dbReference type="Proteomes" id="UP001107558"/>
    </source>
</evidence>
<dbReference type="InterPro" id="IPR038770">
    <property type="entry name" value="Na+/solute_symporter_sf"/>
</dbReference>
<keyword evidence="5 7" id="KW-1133">Transmembrane helix</keyword>
<keyword evidence="4" id="KW-0813">Transport</keyword>
<feature type="signal peptide" evidence="8">
    <location>
        <begin position="1"/>
        <end position="26"/>
    </location>
</feature>
<dbReference type="Gene3D" id="1.20.1530.20">
    <property type="match status" value="1"/>
</dbReference>
<dbReference type="PANTHER" id="PTHR10361:SF28">
    <property type="entry name" value="P3 PROTEIN-RELATED"/>
    <property type="match status" value="1"/>
</dbReference>
<dbReference type="InterPro" id="IPR002657">
    <property type="entry name" value="BilAc:Na_symport/Acr3"/>
</dbReference>
<dbReference type="AlphaFoldDB" id="A0A9J6CQE8"/>
<evidence type="ECO:0000256" key="5">
    <source>
        <dbReference type="ARBA" id="ARBA00022989"/>
    </source>
</evidence>
<accession>A0A9J6CQE8</accession>
<keyword evidence="8" id="KW-0732">Signal</keyword>
<proteinExistence type="inferred from homology"/>
<dbReference type="GO" id="GO:0015293">
    <property type="term" value="F:symporter activity"/>
    <property type="evidence" value="ECO:0007669"/>
    <property type="project" value="UniProtKB-KW"/>
</dbReference>
<gene>
    <name evidence="9" type="ORF">PVAND_013467</name>
</gene>
<dbReference type="GO" id="GO:0016020">
    <property type="term" value="C:membrane"/>
    <property type="evidence" value="ECO:0007669"/>
    <property type="project" value="UniProtKB-SubCell"/>
</dbReference>
<sequence length="491" mass="54795">MCPIRYLYHVLLFLLTNFLIISNANAATEWKAYFDPNPITIKTASARRVHLVLTGLSEDFVNKFNYPNHTEQEYIQLVSEDNSLANVRNQKAMTFFAPNKTSLDTNFDLFGEFLGQTRIFVEINTPEENLTERSNESLSVTILRPQRVIDKLFTYSVIVLVSILYINFGAALSLETLKEILRRPVGPIICFICQFVLMPLTSYGLGFCLFPNAHEMALGLFFTGISPGGGASNMWTLLLGGNIHLSIAMTTISTVAAFGMMPLWIFTLGKMIFDRANLGVPYSKIFTMAFGLVIPLALGLLIQKFLPRVARILVRILKPVSMILILFIIVFAIITNFYIFQLFSWQIVVAGLGLPWLGYTFGWVFSKLFRQPSPDCIAIAVETGIQNTGIAIFLLTFSLDQPMADLTTVVPVSVAIMTPFPLLVIYLIQRCMNLEIFKKREQCGYSPIAGRNGNLHPTQTASTLALSQICPLDSVGMAIPIDPNDQRVINA</sequence>
<keyword evidence="6 7" id="KW-0472">Membrane</keyword>